<dbReference type="OrthoDB" id="3064516at2759"/>
<dbReference type="PANTHER" id="PTHR43270:SF12">
    <property type="entry name" value="SUCCINYL-DIAMINOPIMELATE DESUCCINYLASE"/>
    <property type="match status" value="1"/>
</dbReference>
<name>A0A836BN01_9CHLO</name>
<sequence length="506" mass="54126">MAAVVALVVAFCVVAGLPSEAWAGRVGDGKPAAPPSPGLKRVLDYIEGQLDRYDKDLSELVAFPSVSALPDHTPHVLAAADWVAARLRRAGLQGVEILPTNGSHPVVYGEWLSVGTAAPTVLLYGHYDVQPVDPLDEWESPPFEVSKRGGYYYGRGVDDDKGGLLEAVQAVEAWLQAEGSLPVNVKVMLEGEEEVMSPHLPAFLRAHAARLAADVVLSADGGQPGPEVGGISLGLRGVVGMQVHVETAGTDMHSGMKGGSVPNANHVLAALVAGLRNANGGVAVEGFYDDVAPLTDEDRADVAEYHFDADQEKESLGLYGFTGEKEYGVLEQRWFRPTLDVVGMWGGFTGEGIKTVIPRAAHAKISCRLVPAQTPEGVLAKVSEHIARHCPAHARCRVIPMGGSCHPWTNPRRTAANDAAAAVHRTVSAKEPIYLRDGASIPALTFFQQELGLAVTKFGWGLSERIHAPNERLRADMYGKGRRAWALILEELARRQAEAAGVREEL</sequence>
<feature type="signal peptide" evidence="4">
    <location>
        <begin position="1"/>
        <end position="23"/>
    </location>
</feature>
<dbReference type="EMBL" id="JAEHOE010000205">
    <property type="protein sequence ID" value="KAG2482711.1"/>
    <property type="molecule type" value="Genomic_DNA"/>
</dbReference>
<dbReference type="InterPro" id="IPR051458">
    <property type="entry name" value="Cyt/Met_Dipeptidase"/>
</dbReference>
<evidence type="ECO:0000313" key="7">
    <source>
        <dbReference type="Proteomes" id="UP000612055"/>
    </source>
</evidence>
<dbReference type="GO" id="GO:0046872">
    <property type="term" value="F:metal ion binding"/>
    <property type="evidence" value="ECO:0007669"/>
    <property type="project" value="UniProtKB-KW"/>
</dbReference>
<dbReference type="GO" id="GO:0006508">
    <property type="term" value="P:proteolysis"/>
    <property type="evidence" value="ECO:0007669"/>
    <property type="project" value="UniProtKB-KW"/>
</dbReference>
<dbReference type="Pfam" id="PF07687">
    <property type="entry name" value="M20_dimer"/>
    <property type="match status" value="1"/>
</dbReference>
<keyword evidence="2" id="KW-0479">Metal-binding</keyword>
<dbReference type="InterPro" id="IPR002933">
    <property type="entry name" value="Peptidase_M20"/>
</dbReference>
<dbReference type="Gene3D" id="3.30.70.360">
    <property type="match status" value="1"/>
</dbReference>
<proteinExistence type="predicted"/>
<dbReference type="GO" id="GO:0008233">
    <property type="term" value="F:peptidase activity"/>
    <property type="evidence" value="ECO:0007669"/>
    <property type="project" value="UniProtKB-KW"/>
</dbReference>
<evidence type="ECO:0000256" key="2">
    <source>
        <dbReference type="ARBA" id="ARBA00022723"/>
    </source>
</evidence>
<feature type="domain" description="Peptidase M20 dimerisation" evidence="5">
    <location>
        <begin position="234"/>
        <end position="392"/>
    </location>
</feature>
<organism evidence="6 7">
    <name type="scientific">Edaphochlamys debaryana</name>
    <dbReference type="NCBI Taxonomy" id="47281"/>
    <lineage>
        <taxon>Eukaryota</taxon>
        <taxon>Viridiplantae</taxon>
        <taxon>Chlorophyta</taxon>
        <taxon>core chlorophytes</taxon>
        <taxon>Chlorophyceae</taxon>
        <taxon>CS clade</taxon>
        <taxon>Chlamydomonadales</taxon>
        <taxon>Chlamydomonadales incertae sedis</taxon>
        <taxon>Edaphochlamys</taxon>
    </lineage>
</organism>
<keyword evidence="3" id="KW-0378">Hydrolase</keyword>
<keyword evidence="1" id="KW-0645">Protease</keyword>
<reference evidence="6" key="1">
    <citation type="journal article" date="2020" name="bioRxiv">
        <title>Comparative genomics of Chlamydomonas.</title>
        <authorList>
            <person name="Craig R.J."/>
            <person name="Hasan A.R."/>
            <person name="Ness R.W."/>
            <person name="Keightley P.D."/>
        </authorList>
    </citation>
    <scope>NUCLEOTIDE SEQUENCE</scope>
    <source>
        <strain evidence="6">CCAP 11/70</strain>
    </source>
</reference>
<dbReference type="PANTHER" id="PTHR43270">
    <property type="entry name" value="BETA-ALA-HIS DIPEPTIDASE"/>
    <property type="match status" value="1"/>
</dbReference>
<dbReference type="NCBIfam" id="NF006053">
    <property type="entry name" value="PRK08201.1"/>
    <property type="match status" value="1"/>
</dbReference>
<accession>A0A836BN01</accession>
<dbReference type="Proteomes" id="UP000612055">
    <property type="component" value="Unassembled WGS sequence"/>
</dbReference>
<keyword evidence="7" id="KW-1185">Reference proteome</keyword>
<dbReference type="SUPFAM" id="SSF53187">
    <property type="entry name" value="Zn-dependent exopeptidases"/>
    <property type="match status" value="1"/>
</dbReference>
<evidence type="ECO:0000313" key="6">
    <source>
        <dbReference type="EMBL" id="KAG2482711.1"/>
    </source>
</evidence>
<comment type="caution">
    <text evidence="6">The sequence shown here is derived from an EMBL/GenBank/DDBJ whole genome shotgun (WGS) entry which is preliminary data.</text>
</comment>
<protein>
    <recommendedName>
        <fullName evidence="5">Peptidase M20 dimerisation domain-containing protein</fullName>
    </recommendedName>
</protein>
<evidence type="ECO:0000256" key="4">
    <source>
        <dbReference type="SAM" id="SignalP"/>
    </source>
</evidence>
<dbReference type="AlphaFoldDB" id="A0A836BN01"/>
<gene>
    <name evidence="6" type="ORF">HYH03_018368</name>
</gene>
<dbReference type="InterPro" id="IPR011650">
    <property type="entry name" value="Peptidase_M20_dimer"/>
</dbReference>
<evidence type="ECO:0000256" key="3">
    <source>
        <dbReference type="ARBA" id="ARBA00022801"/>
    </source>
</evidence>
<dbReference type="Pfam" id="PF01546">
    <property type="entry name" value="Peptidase_M20"/>
    <property type="match status" value="1"/>
</dbReference>
<dbReference type="NCBIfam" id="NF006579">
    <property type="entry name" value="PRK09104.1"/>
    <property type="match status" value="1"/>
</dbReference>
<evidence type="ECO:0000256" key="1">
    <source>
        <dbReference type="ARBA" id="ARBA00022670"/>
    </source>
</evidence>
<dbReference type="Gene3D" id="3.40.630.10">
    <property type="entry name" value="Zn peptidases"/>
    <property type="match status" value="1"/>
</dbReference>
<keyword evidence="4" id="KW-0732">Signal</keyword>
<feature type="chain" id="PRO_5032502866" description="Peptidase M20 dimerisation domain-containing protein" evidence="4">
    <location>
        <begin position="24"/>
        <end position="506"/>
    </location>
</feature>
<evidence type="ECO:0000259" key="5">
    <source>
        <dbReference type="Pfam" id="PF07687"/>
    </source>
</evidence>